<evidence type="ECO:0000313" key="3">
    <source>
        <dbReference type="Proteomes" id="UP001499959"/>
    </source>
</evidence>
<evidence type="ECO:0000313" key="2">
    <source>
        <dbReference type="EMBL" id="GAA4792433.1"/>
    </source>
</evidence>
<sequence length="357" mass="40023">MLSRKMLFISHSSADSEIVEALINFLEKSFKGENRPDIRCTSVEGYKLSLGDTPKAKLPSEINSSLVICLLTPRSLQSPWVLFELGAAWGLSSRVVPLLYEVKHDQLPAALSGDIAGYLGSRGDILSLVDQISSATGWEKEAASRIDSALNVFMRVVDGADSTPAERLFQRRQLQKELPFDEIYRRVKKEIFVWGWSGVNANNQRTRNMISQLTSSGKKVNFLVLSPSKAKAASKHLALGPVCSWTEDGVGTDIAAGMRFLVELRESLPSSGRFNFECRETSWLMTWSGIAIDPKDNYGLLQIESYLYCFADHVGTSNHLDYRPNLLLTRSSLHYEPFWYSLERMWSEASPFHANEA</sequence>
<dbReference type="SUPFAM" id="SSF52200">
    <property type="entry name" value="Toll/Interleukin receptor TIR domain"/>
    <property type="match status" value="1"/>
</dbReference>
<protein>
    <recommendedName>
        <fullName evidence="1">TIR domain-containing protein</fullName>
    </recommendedName>
</protein>
<dbReference type="Pfam" id="PF13676">
    <property type="entry name" value="TIR_2"/>
    <property type="match status" value="1"/>
</dbReference>
<feature type="domain" description="TIR" evidence="1">
    <location>
        <begin position="3"/>
        <end position="136"/>
    </location>
</feature>
<comment type="caution">
    <text evidence="2">The sequence shown here is derived from an EMBL/GenBank/DDBJ whole genome shotgun (WGS) entry which is preliminary data.</text>
</comment>
<evidence type="ECO:0000259" key="1">
    <source>
        <dbReference type="PROSITE" id="PS50104"/>
    </source>
</evidence>
<reference evidence="3" key="1">
    <citation type="journal article" date="2019" name="Int. J. Syst. Evol. Microbiol.">
        <title>The Global Catalogue of Microorganisms (GCM) 10K type strain sequencing project: providing services to taxonomists for standard genome sequencing and annotation.</title>
        <authorList>
            <consortium name="The Broad Institute Genomics Platform"/>
            <consortium name="The Broad Institute Genome Sequencing Center for Infectious Disease"/>
            <person name="Wu L."/>
            <person name="Ma J."/>
        </authorList>
    </citation>
    <scope>NUCLEOTIDE SEQUENCE [LARGE SCALE GENOMIC DNA]</scope>
    <source>
        <strain evidence="3">JCM 18204</strain>
    </source>
</reference>
<dbReference type="InterPro" id="IPR035897">
    <property type="entry name" value="Toll_tir_struct_dom_sf"/>
</dbReference>
<keyword evidence="3" id="KW-1185">Reference proteome</keyword>
<proteinExistence type="predicted"/>
<dbReference type="EMBL" id="BAABJE010000007">
    <property type="protein sequence ID" value="GAA4792433.1"/>
    <property type="molecule type" value="Genomic_DNA"/>
</dbReference>
<gene>
    <name evidence="2" type="ORF">GCM10023307_17290</name>
</gene>
<dbReference type="Proteomes" id="UP001499959">
    <property type="component" value="Unassembled WGS sequence"/>
</dbReference>
<name>A0ABP9B9F7_9GAMM</name>
<organism evidence="2 3">
    <name type="scientific">Lysobacter hankyongensis</name>
    <dbReference type="NCBI Taxonomy" id="1176535"/>
    <lineage>
        <taxon>Bacteria</taxon>
        <taxon>Pseudomonadati</taxon>
        <taxon>Pseudomonadota</taxon>
        <taxon>Gammaproteobacteria</taxon>
        <taxon>Lysobacterales</taxon>
        <taxon>Lysobacteraceae</taxon>
        <taxon>Lysobacter</taxon>
    </lineage>
</organism>
<dbReference type="RefSeq" id="WP_345302918.1">
    <property type="nucleotide sequence ID" value="NZ_BAABJE010000007.1"/>
</dbReference>
<dbReference type="PROSITE" id="PS50104">
    <property type="entry name" value="TIR"/>
    <property type="match status" value="1"/>
</dbReference>
<accession>A0ABP9B9F7</accession>
<dbReference type="InterPro" id="IPR000157">
    <property type="entry name" value="TIR_dom"/>
</dbReference>
<dbReference type="Gene3D" id="3.40.50.10140">
    <property type="entry name" value="Toll/interleukin-1 receptor homology (TIR) domain"/>
    <property type="match status" value="1"/>
</dbReference>